<organism evidence="2 3">
    <name type="scientific">Collimonas pratensis</name>
    <dbReference type="NCBI Taxonomy" id="279113"/>
    <lineage>
        <taxon>Bacteria</taxon>
        <taxon>Pseudomonadati</taxon>
        <taxon>Pseudomonadota</taxon>
        <taxon>Betaproteobacteria</taxon>
        <taxon>Burkholderiales</taxon>
        <taxon>Oxalobacteraceae</taxon>
        <taxon>Collimonas</taxon>
    </lineage>
</organism>
<evidence type="ECO:0000256" key="1">
    <source>
        <dbReference type="SAM" id="MobiDB-lite"/>
    </source>
</evidence>
<dbReference type="AlphaFoldDB" id="A0A127QAT3"/>
<dbReference type="Proteomes" id="UP000074561">
    <property type="component" value="Chromosome"/>
</dbReference>
<sequence>MTGGISGDPDLDVEIKTSGSQRLGYIAAPVSSSRRKSPAPVEGQGAVNKKSN</sequence>
<name>A0A127QAT3_9BURK</name>
<feature type="region of interest" description="Disordered" evidence="1">
    <location>
        <begin position="1"/>
        <end position="52"/>
    </location>
</feature>
<protein>
    <submittedName>
        <fullName evidence="2">Uncharacterized protein</fullName>
    </submittedName>
</protein>
<accession>A0A127QAT3</accession>
<evidence type="ECO:0000313" key="2">
    <source>
        <dbReference type="EMBL" id="AMP06965.1"/>
    </source>
</evidence>
<gene>
    <name evidence="2" type="ORF">CPter91_4666</name>
</gene>
<reference evidence="2 3" key="1">
    <citation type="submission" date="2015-11" db="EMBL/GenBank/DDBJ databases">
        <title>Exploring the genomic traits of fungus-feeding bacterial genus Collimonas.</title>
        <authorList>
            <person name="Song C."/>
            <person name="Schmidt R."/>
            <person name="de Jager V."/>
            <person name="Krzyzanowska D."/>
            <person name="Jongedijk E."/>
            <person name="Cankar K."/>
            <person name="Beekwilder J."/>
            <person name="van Veen A."/>
            <person name="de Boer W."/>
            <person name="van Veen J.A."/>
            <person name="Garbeva P."/>
        </authorList>
    </citation>
    <scope>NUCLEOTIDE SEQUENCE [LARGE SCALE GENOMIC DNA]</scope>
    <source>
        <strain evidence="2 3">Ter91</strain>
    </source>
</reference>
<proteinExistence type="predicted"/>
<dbReference type="EMBL" id="CP013234">
    <property type="protein sequence ID" value="AMP06965.1"/>
    <property type="molecule type" value="Genomic_DNA"/>
</dbReference>
<evidence type="ECO:0000313" key="3">
    <source>
        <dbReference type="Proteomes" id="UP000074561"/>
    </source>
</evidence>
<dbReference type="KEGG" id="cpra:CPter91_4666"/>